<organism evidence="2 3">
    <name type="scientific">Gnathostoma spinigerum</name>
    <dbReference type="NCBI Taxonomy" id="75299"/>
    <lineage>
        <taxon>Eukaryota</taxon>
        <taxon>Metazoa</taxon>
        <taxon>Ecdysozoa</taxon>
        <taxon>Nematoda</taxon>
        <taxon>Chromadorea</taxon>
        <taxon>Rhabditida</taxon>
        <taxon>Spirurina</taxon>
        <taxon>Gnathostomatomorpha</taxon>
        <taxon>Gnathostomatoidea</taxon>
        <taxon>Gnathostomatidae</taxon>
        <taxon>Gnathostoma</taxon>
    </lineage>
</organism>
<reference evidence="2 3" key="1">
    <citation type="submission" date="2024-08" db="EMBL/GenBank/DDBJ databases">
        <title>Gnathostoma spinigerum genome.</title>
        <authorList>
            <person name="Gonzalez-Bertolin B."/>
            <person name="Monzon S."/>
            <person name="Zaballos A."/>
            <person name="Jimenez P."/>
            <person name="Dekumyoy P."/>
            <person name="Varona S."/>
            <person name="Cuesta I."/>
            <person name="Sumanam S."/>
            <person name="Adisakwattana P."/>
            <person name="Gasser R.B."/>
            <person name="Hernandez-Gonzalez A."/>
            <person name="Young N.D."/>
            <person name="Perteguer M.J."/>
        </authorList>
    </citation>
    <scope>NUCLEOTIDE SEQUENCE [LARGE SCALE GENOMIC DNA]</scope>
    <source>
        <strain evidence="2">AL3</strain>
        <tissue evidence="2">Liver</tissue>
    </source>
</reference>
<evidence type="ECO:0000313" key="3">
    <source>
        <dbReference type="Proteomes" id="UP001608902"/>
    </source>
</evidence>
<name>A0ABD6ETS9_9BILA</name>
<keyword evidence="3" id="KW-1185">Reference proteome</keyword>
<feature type="domain" description="UBX" evidence="1">
    <location>
        <begin position="67"/>
        <end position="144"/>
    </location>
</feature>
<accession>A0ABD6ETS9</accession>
<dbReference type="PANTHER" id="PTHR23153">
    <property type="entry name" value="UBX-RELATED"/>
    <property type="match status" value="1"/>
</dbReference>
<proteinExistence type="predicted"/>
<dbReference type="Proteomes" id="UP001608902">
    <property type="component" value="Unassembled WGS sequence"/>
</dbReference>
<dbReference type="SUPFAM" id="SSF54236">
    <property type="entry name" value="Ubiquitin-like"/>
    <property type="match status" value="1"/>
</dbReference>
<dbReference type="InterPro" id="IPR001012">
    <property type="entry name" value="UBX_dom"/>
</dbReference>
<sequence length="177" mass="20945">MLFRSWKLIYLLDPGQPIPKPKLSDRFFDVDSEELKREQIERSECVEKLTSLRTQEMRKRDKILSRYRYKYTLIRIRFPDGHVLEGTFGCHEPFSAVMEFVEGYVFKIEPCLFSLRDHVTSSDFSDLSKTLHNLNLVPAAVLYFSWDPESFELAKEGSKIRYLQEIYETEAKCLTNK</sequence>
<gene>
    <name evidence="2" type="ORF">AB6A40_009639</name>
</gene>
<protein>
    <recommendedName>
        <fullName evidence="1">UBX domain-containing protein</fullName>
    </recommendedName>
</protein>
<evidence type="ECO:0000313" key="2">
    <source>
        <dbReference type="EMBL" id="MFH4982930.1"/>
    </source>
</evidence>
<evidence type="ECO:0000259" key="1">
    <source>
        <dbReference type="PROSITE" id="PS50033"/>
    </source>
</evidence>
<dbReference type="Pfam" id="PF00789">
    <property type="entry name" value="UBX"/>
    <property type="match status" value="1"/>
</dbReference>
<dbReference type="Gene3D" id="3.10.20.90">
    <property type="entry name" value="Phosphatidylinositol 3-kinase Catalytic Subunit, Chain A, domain 1"/>
    <property type="match status" value="1"/>
</dbReference>
<dbReference type="InterPro" id="IPR029071">
    <property type="entry name" value="Ubiquitin-like_domsf"/>
</dbReference>
<dbReference type="SMART" id="SM00166">
    <property type="entry name" value="UBX"/>
    <property type="match status" value="1"/>
</dbReference>
<dbReference type="AlphaFoldDB" id="A0ABD6ETS9"/>
<dbReference type="PROSITE" id="PS50033">
    <property type="entry name" value="UBX"/>
    <property type="match status" value="1"/>
</dbReference>
<comment type="caution">
    <text evidence="2">The sequence shown here is derived from an EMBL/GenBank/DDBJ whole genome shotgun (WGS) entry which is preliminary data.</text>
</comment>
<dbReference type="PANTHER" id="PTHR23153:SF38">
    <property type="entry name" value="UBX DOMAIN-CONTAINING PROTEIN 6"/>
    <property type="match status" value="1"/>
</dbReference>
<dbReference type="EMBL" id="JBGFUD010010490">
    <property type="protein sequence ID" value="MFH4982930.1"/>
    <property type="molecule type" value="Genomic_DNA"/>
</dbReference>